<reference evidence="1" key="2">
    <citation type="journal article" date="2015" name="Data Brief">
        <title>Shoot transcriptome of the giant reed, Arundo donax.</title>
        <authorList>
            <person name="Barrero R.A."/>
            <person name="Guerrero F.D."/>
            <person name="Moolhuijzen P."/>
            <person name="Goolsby J.A."/>
            <person name="Tidwell J."/>
            <person name="Bellgard S.E."/>
            <person name="Bellgard M.I."/>
        </authorList>
    </citation>
    <scope>NUCLEOTIDE SEQUENCE</scope>
    <source>
        <tissue evidence="1">Shoot tissue taken approximately 20 cm above the soil surface</tissue>
    </source>
</reference>
<evidence type="ECO:0000313" key="1">
    <source>
        <dbReference type="EMBL" id="JAE12625.1"/>
    </source>
</evidence>
<dbReference type="AlphaFoldDB" id="A0A0A9FI10"/>
<proteinExistence type="predicted"/>
<protein>
    <submittedName>
        <fullName evidence="1">Uncharacterized protein</fullName>
    </submittedName>
</protein>
<organism evidence="1">
    <name type="scientific">Arundo donax</name>
    <name type="common">Giant reed</name>
    <name type="synonym">Donax arundinaceus</name>
    <dbReference type="NCBI Taxonomy" id="35708"/>
    <lineage>
        <taxon>Eukaryota</taxon>
        <taxon>Viridiplantae</taxon>
        <taxon>Streptophyta</taxon>
        <taxon>Embryophyta</taxon>
        <taxon>Tracheophyta</taxon>
        <taxon>Spermatophyta</taxon>
        <taxon>Magnoliopsida</taxon>
        <taxon>Liliopsida</taxon>
        <taxon>Poales</taxon>
        <taxon>Poaceae</taxon>
        <taxon>PACMAD clade</taxon>
        <taxon>Arundinoideae</taxon>
        <taxon>Arundineae</taxon>
        <taxon>Arundo</taxon>
    </lineage>
</organism>
<sequence>MCPPKSKTTKDSTLILRYDLAFLIKI</sequence>
<name>A0A0A9FI10_ARUDO</name>
<accession>A0A0A9FI10</accession>
<dbReference type="EMBL" id="GBRH01185271">
    <property type="protein sequence ID" value="JAE12625.1"/>
    <property type="molecule type" value="Transcribed_RNA"/>
</dbReference>
<reference evidence="1" key="1">
    <citation type="submission" date="2014-09" db="EMBL/GenBank/DDBJ databases">
        <authorList>
            <person name="Magalhaes I.L.F."/>
            <person name="Oliveira U."/>
            <person name="Santos F.R."/>
            <person name="Vidigal T.H.D.A."/>
            <person name="Brescovit A.D."/>
            <person name="Santos A.J."/>
        </authorList>
    </citation>
    <scope>NUCLEOTIDE SEQUENCE</scope>
    <source>
        <tissue evidence="1">Shoot tissue taken approximately 20 cm above the soil surface</tissue>
    </source>
</reference>